<gene>
    <name evidence="2" type="ORF">P154DRAFT_539048</name>
</gene>
<reference evidence="2" key="1">
    <citation type="journal article" date="2020" name="Stud. Mycol.">
        <title>101 Dothideomycetes genomes: a test case for predicting lifestyles and emergence of pathogens.</title>
        <authorList>
            <person name="Haridas S."/>
            <person name="Albert R."/>
            <person name="Binder M."/>
            <person name="Bloem J."/>
            <person name="Labutti K."/>
            <person name="Salamov A."/>
            <person name="Andreopoulos B."/>
            <person name="Baker S."/>
            <person name="Barry K."/>
            <person name="Bills G."/>
            <person name="Bluhm B."/>
            <person name="Cannon C."/>
            <person name="Castanera R."/>
            <person name="Culley D."/>
            <person name="Daum C."/>
            <person name="Ezra D."/>
            <person name="Gonzalez J."/>
            <person name="Henrissat B."/>
            <person name="Kuo A."/>
            <person name="Liang C."/>
            <person name="Lipzen A."/>
            <person name="Lutzoni F."/>
            <person name="Magnuson J."/>
            <person name="Mondo S."/>
            <person name="Nolan M."/>
            <person name="Ohm R."/>
            <person name="Pangilinan J."/>
            <person name="Park H.-J."/>
            <person name="Ramirez L."/>
            <person name="Alfaro M."/>
            <person name="Sun H."/>
            <person name="Tritt A."/>
            <person name="Yoshinaga Y."/>
            <person name="Zwiers L.-H."/>
            <person name="Turgeon B."/>
            <person name="Goodwin S."/>
            <person name="Spatafora J."/>
            <person name="Crous P."/>
            <person name="Grigoriev I."/>
        </authorList>
    </citation>
    <scope>NUCLEOTIDE SEQUENCE</scope>
    <source>
        <strain evidence="2">CBS 123094</strain>
    </source>
</reference>
<proteinExistence type="predicted"/>
<name>A0A6A5W1I2_9PLEO</name>
<sequence length="499" mass="57125">MPITINAVMSLHDLIKEDTSTAAKGKGKCGQPRKNPALETEAEAVAVKGKRGRKRKTLVSDVGEAEAEVEAEVEAEPAPNTKKVRMSELPAPVMGPAPYRAPEARMYYCNRLQGRLLRVLSSSAFIFWTQCKGIFFQSNNNVQHYSTDIYKPLAQESIRVLVLYHGKSNDPLRGYLINKRSYQAQSYDALSYVWGDPVRTKSMVLNNEHISITQNLYDALRHVRFEDSNREIWVDTLCINQDDISERNHQVSLMGDIYSFAVHVVNWLGPATQNTALGMKTLEFLLGEEDITVKPPWEKHKSSLIRVGLNDILKRNYFQRIWVVQENALASKVTLQAGFETVTWRSGAETHRAICRIKFAVLSPSWEASGIKDVDFRPLLEVLEQNMMVMRQKMGKSCRDVTLLDLAFDMRYRQATDRRDMLFGLRNMVPEELRKHIVVDYSKPVEKLYEEFYKAVKGVYQAEIKFVEKCEKERRAQVKAEQKRLDQARSSSSMGLGCW</sequence>
<protein>
    <submittedName>
        <fullName evidence="2">HET-domain-containing protein</fullName>
    </submittedName>
</protein>
<dbReference type="AlphaFoldDB" id="A0A6A5W1I2"/>
<organism evidence="2 3">
    <name type="scientific">Amniculicola lignicola CBS 123094</name>
    <dbReference type="NCBI Taxonomy" id="1392246"/>
    <lineage>
        <taxon>Eukaryota</taxon>
        <taxon>Fungi</taxon>
        <taxon>Dikarya</taxon>
        <taxon>Ascomycota</taxon>
        <taxon>Pezizomycotina</taxon>
        <taxon>Dothideomycetes</taxon>
        <taxon>Pleosporomycetidae</taxon>
        <taxon>Pleosporales</taxon>
        <taxon>Amniculicolaceae</taxon>
        <taxon>Amniculicola</taxon>
    </lineage>
</organism>
<evidence type="ECO:0000313" key="3">
    <source>
        <dbReference type="Proteomes" id="UP000799779"/>
    </source>
</evidence>
<dbReference type="PANTHER" id="PTHR24148:SF64">
    <property type="entry name" value="HETEROKARYON INCOMPATIBILITY DOMAIN-CONTAINING PROTEIN"/>
    <property type="match status" value="1"/>
</dbReference>
<dbReference type="Pfam" id="PF06985">
    <property type="entry name" value="HET"/>
    <property type="match status" value="1"/>
</dbReference>
<dbReference type="PANTHER" id="PTHR24148">
    <property type="entry name" value="ANKYRIN REPEAT DOMAIN-CONTAINING PROTEIN 39 HOMOLOG-RELATED"/>
    <property type="match status" value="1"/>
</dbReference>
<accession>A0A6A5W1I2</accession>
<dbReference type="EMBL" id="ML977646">
    <property type="protein sequence ID" value="KAF1995047.1"/>
    <property type="molecule type" value="Genomic_DNA"/>
</dbReference>
<feature type="domain" description="Heterokaryon incompatibility" evidence="1">
    <location>
        <begin position="187"/>
        <end position="326"/>
    </location>
</feature>
<dbReference type="OrthoDB" id="3553147at2759"/>
<dbReference type="Proteomes" id="UP000799779">
    <property type="component" value="Unassembled WGS sequence"/>
</dbReference>
<dbReference type="InterPro" id="IPR010730">
    <property type="entry name" value="HET"/>
</dbReference>
<dbReference type="InterPro" id="IPR052895">
    <property type="entry name" value="HetReg/Transcr_Mod"/>
</dbReference>
<evidence type="ECO:0000259" key="1">
    <source>
        <dbReference type="Pfam" id="PF06985"/>
    </source>
</evidence>
<keyword evidence="3" id="KW-1185">Reference proteome</keyword>
<evidence type="ECO:0000313" key="2">
    <source>
        <dbReference type="EMBL" id="KAF1995047.1"/>
    </source>
</evidence>